<dbReference type="PANTHER" id="PTHR33993">
    <property type="entry name" value="GLYOXALASE-RELATED"/>
    <property type="match status" value="1"/>
</dbReference>
<dbReference type="PROSITE" id="PS51819">
    <property type="entry name" value="VOC"/>
    <property type="match status" value="1"/>
</dbReference>
<name>A0ABP2Z2U0_9GAMM</name>
<dbReference type="EMBL" id="AXZL01000068">
    <property type="protein sequence ID" value="ESE40948.1"/>
    <property type="molecule type" value="Genomic_DNA"/>
</dbReference>
<dbReference type="CDD" id="cd07247">
    <property type="entry name" value="SgaA_N_like"/>
    <property type="match status" value="1"/>
</dbReference>
<dbReference type="PANTHER" id="PTHR33993:SF2">
    <property type="entry name" value="VOC DOMAIN-CONTAINING PROTEIN"/>
    <property type="match status" value="1"/>
</dbReference>
<gene>
    <name evidence="2" type="ORF">SHD_2505</name>
</gene>
<keyword evidence="2" id="KW-0223">Dioxygenase</keyword>
<evidence type="ECO:0000313" key="2">
    <source>
        <dbReference type="EMBL" id="ESE40948.1"/>
    </source>
</evidence>
<evidence type="ECO:0000313" key="3">
    <source>
        <dbReference type="Proteomes" id="UP000017548"/>
    </source>
</evidence>
<feature type="domain" description="VOC" evidence="1">
    <location>
        <begin position="16"/>
        <end position="135"/>
    </location>
</feature>
<dbReference type="InterPro" id="IPR029068">
    <property type="entry name" value="Glyas_Bleomycin-R_OHBP_Dase"/>
</dbReference>
<sequence>MAFFNKEKVKMLSIAPLVWGEIPVSDMDRAIAFYQQHFGVEFKRDDMEDMQYATIETEDEGAASIGLVKCSMSKPSMDGSTVYLHFSAQLQPLVDKLVAANVTMLLPVTPIKGGSCGYIALFVDSEGNKVGLWSQNQ</sequence>
<dbReference type="Gene3D" id="3.10.180.10">
    <property type="entry name" value="2,3-Dihydroxybiphenyl 1,2-Dioxygenase, domain 1"/>
    <property type="match status" value="1"/>
</dbReference>
<dbReference type="SUPFAM" id="SSF54593">
    <property type="entry name" value="Glyoxalase/Bleomycin resistance protein/Dihydroxybiphenyl dioxygenase"/>
    <property type="match status" value="1"/>
</dbReference>
<keyword evidence="2" id="KW-0560">Oxidoreductase</keyword>
<dbReference type="GO" id="GO:0051213">
    <property type="term" value="F:dioxygenase activity"/>
    <property type="evidence" value="ECO:0007669"/>
    <property type="project" value="UniProtKB-KW"/>
</dbReference>
<dbReference type="InterPro" id="IPR004360">
    <property type="entry name" value="Glyas_Fos-R_dOase_dom"/>
</dbReference>
<dbReference type="Pfam" id="PF00903">
    <property type="entry name" value="Glyoxalase"/>
    <property type="match status" value="1"/>
</dbReference>
<dbReference type="Proteomes" id="UP000017548">
    <property type="component" value="Unassembled WGS sequence"/>
</dbReference>
<proteinExistence type="predicted"/>
<dbReference type="InterPro" id="IPR052164">
    <property type="entry name" value="Anthracycline_SecMetBiosynth"/>
</dbReference>
<accession>A0ABP2Z2U0</accession>
<protein>
    <submittedName>
        <fullName evidence="2">Glyoxalase bleomycin resistance protein dioxygenase</fullName>
    </submittedName>
</protein>
<dbReference type="InterPro" id="IPR037523">
    <property type="entry name" value="VOC_core"/>
</dbReference>
<comment type="caution">
    <text evidence="2">The sequence shown here is derived from an EMBL/GenBank/DDBJ whole genome shotgun (WGS) entry which is preliminary data.</text>
</comment>
<evidence type="ECO:0000259" key="1">
    <source>
        <dbReference type="PROSITE" id="PS51819"/>
    </source>
</evidence>
<organism evidence="2 3">
    <name type="scientific">Shewanella decolorationis S12</name>
    <dbReference type="NCBI Taxonomy" id="1353536"/>
    <lineage>
        <taxon>Bacteria</taxon>
        <taxon>Pseudomonadati</taxon>
        <taxon>Pseudomonadota</taxon>
        <taxon>Gammaproteobacteria</taxon>
        <taxon>Alteromonadales</taxon>
        <taxon>Shewanellaceae</taxon>
        <taxon>Shewanella</taxon>
    </lineage>
</organism>
<reference evidence="2 3" key="1">
    <citation type="journal article" date="2013" name="Genome Announc.">
        <title>Draft Genome Sequence of Shewanella decolorationis S12, a Dye-Degrading Bacterium Isolated from a Wastewater Treatment Plant.</title>
        <authorList>
            <person name="Xu M."/>
            <person name="Fang Y."/>
            <person name="Liu J."/>
            <person name="Chen X."/>
            <person name="Sun G."/>
            <person name="Guo J."/>
            <person name="Hua Z."/>
            <person name="Tu Q."/>
            <person name="Wu L."/>
            <person name="Zhou J."/>
            <person name="Liu X."/>
        </authorList>
    </citation>
    <scope>NUCLEOTIDE SEQUENCE [LARGE SCALE GENOMIC DNA]</scope>
    <source>
        <strain evidence="2 3">S12</strain>
    </source>
</reference>
<keyword evidence="3" id="KW-1185">Reference proteome</keyword>